<protein>
    <submittedName>
        <fullName evidence="1">HAD family hydrolase</fullName>
        <ecNumber evidence="1">3.1.3.-</ecNumber>
    </submittedName>
</protein>
<keyword evidence="2" id="KW-1185">Reference proteome</keyword>
<comment type="caution">
    <text evidence="1">The sequence shown here is derived from an EMBL/GenBank/DDBJ whole genome shotgun (WGS) entry which is preliminary data.</text>
</comment>
<dbReference type="InterPro" id="IPR006439">
    <property type="entry name" value="HAD-SF_hydro_IA"/>
</dbReference>
<dbReference type="EC" id="3.1.3.-" evidence="1"/>
<dbReference type="Proteomes" id="UP001595909">
    <property type="component" value="Unassembled WGS sequence"/>
</dbReference>
<dbReference type="SUPFAM" id="SSF56784">
    <property type="entry name" value="HAD-like"/>
    <property type="match status" value="1"/>
</dbReference>
<dbReference type="PANTHER" id="PTHR46649:SF4">
    <property type="entry name" value="HALOACID DEHALOGENASE-LIKE HYDROLASE (HAD) SUPERFAMILY PROTEIN"/>
    <property type="match status" value="1"/>
</dbReference>
<dbReference type="NCBIfam" id="TIGR01549">
    <property type="entry name" value="HAD-SF-IA-v1"/>
    <property type="match status" value="1"/>
</dbReference>
<name>A0ABV9RGG1_9PSEU</name>
<organism evidence="1 2">
    <name type="scientific">Actinomycetospora chibensis</name>
    <dbReference type="NCBI Taxonomy" id="663606"/>
    <lineage>
        <taxon>Bacteria</taxon>
        <taxon>Bacillati</taxon>
        <taxon>Actinomycetota</taxon>
        <taxon>Actinomycetes</taxon>
        <taxon>Pseudonocardiales</taxon>
        <taxon>Pseudonocardiaceae</taxon>
        <taxon>Actinomycetospora</taxon>
    </lineage>
</organism>
<gene>
    <name evidence="1" type="ORF">ACFPEL_12865</name>
</gene>
<reference evidence="2" key="1">
    <citation type="journal article" date="2019" name="Int. J. Syst. Evol. Microbiol.">
        <title>The Global Catalogue of Microorganisms (GCM) 10K type strain sequencing project: providing services to taxonomists for standard genome sequencing and annotation.</title>
        <authorList>
            <consortium name="The Broad Institute Genomics Platform"/>
            <consortium name="The Broad Institute Genome Sequencing Center for Infectious Disease"/>
            <person name="Wu L."/>
            <person name="Ma J."/>
        </authorList>
    </citation>
    <scope>NUCLEOTIDE SEQUENCE [LARGE SCALE GENOMIC DNA]</scope>
    <source>
        <strain evidence="2">CCUG 50347</strain>
    </source>
</reference>
<keyword evidence="1" id="KW-0378">Hydrolase</keyword>
<dbReference type="Pfam" id="PF00702">
    <property type="entry name" value="Hydrolase"/>
    <property type="match status" value="1"/>
</dbReference>
<dbReference type="Gene3D" id="3.40.50.1000">
    <property type="entry name" value="HAD superfamily/HAD-like"/>
    <property type="match status" value="1"/>
</dbReference>
<dbReference type="InterPro" id="IPR036412">
    <property type="entry name" value="HAD-like_sf"/>
</dbReference>
<evidence type="ECO:0000313" key="1">
    <source>
        <dbReference type="EMBL" id="MFC4833296.1"/>
    </source>
</evidence>
<proteinExistence type="predicted"/>
<evidence type="ECO:0000313" key="2">
    <source>
        <dbReference type="Proteomes" id="UP001595909"/>
    </source>
</evidence>
<dbReference type="PANTHER" id="PTHR46649">
    <property type="match status" value="1"/>
</dbReference>
<sequence length="242" mass="25885">MRALFDLPAAYRPSDDDRAAPVPPVEAVLCDFSNTLFRMIGTEEWLRRVAADTGRELGDPGTVLAALDAAAAEPEVADAQVGRDLDADAHRRAMRAWFSRVPYLAGIEDAAQARVVAEDSWVPYGDTGPFLAALADRGVPVGVVSDIGWDIRGHARAAGLDGLVGTWVLSCEEGSEKPDPALFRTACERLGTDPRRTLMVGDNPVRDGGAVAAGLRAFVLAGEQRERERGLRDVLALVSPRA</sequence>
<dbReference type="InterPro" id="IPR023214">
    <property type="entry name" value="HAD_sf"/>
</dbReference>
<dbReference type="RefSeq" id="WP_274188496.1">
    <property type="nucleotide sequence ID" value="NZ_BAABHN010000025.1"/>
</dbReference>
<dbReference type="EMBL" id="JBHSIM010000025">
    <property type="protein sequence ID" value="MFC4833296.1"/>
    <property type="molecule type" value="Genomic_DNA"/>
</dbReference>
<accession>A0ABV9RGG1</accession>
<dbReference type="GO" id="GO:0016787">
    <property type="term" value="F:hydrolase activity"/>
    <property type="evidence" value="ECO:0007669"/>
    <property type="project" value="UniProtKB-KW"/>
</dbReference>